<dbReference type="GO" id="GO:0006304">
    <property type="term" value="P:DNA modification"/>
    <property type="evidence" value="ECO:0007669"/>
    <property type="project" value="InterPro"/>
</dbReference>
<keyword evidence="2" id="KW-0489">Methyltransferase</keyword>
<keyword evidence="8" id="KW-1185">Reference proteome</keyword>
<organism evidence="7 8">
    <name type="scientific">Bordetella genomosp. 13</name>
    <dbReference type="NCBI Taxonomy" id="463040"/>
    <lineage>
        <taxon>Bacteria</taxon>
        <taxon>Pseudomonadati</taxon>
        <taxon>Pseudomonadota</taxon>
        <taxon>Betaproteobacteria</taxon>
        <taxon>Burkholderiales</taxon>
        <taxon>Alcaligenaceae</taxon>
        <taxon>Bordetella</taxon>
    </lineage>
</organism>
<dbReference type="GO" id="GO:0032259">
    <property type="term" value="P:methylation"/>
    <property type="evidence" value="ECO:0007669"/>
    <property type="project" value="UniProtKB-KW"/>
</dbReference>
<dbReference type="EC" id="2.1.1.72" evidence="1"/>
<name>A0A1W6ZI02_9BORD</name>
<evidence type="ECO:0000256" key="2">
    <source>
        <dbReference type="ARBA" id="ARBA00022603"/>
    </source>
</evidence>
<evidence type="ECO:0000313" key="7">
    <source>
        <dbReference type="EMBL" id="ARP97043.1"/>
    </source>
</evidence>
<keyword evidence="3" id="KW-0808">Transferase</keyword>
<sequence>MMVIPAARLKFRRQVSRLRTFASSQPKNPRRLVLAILYLWCEKRFPLLLPDKVPFACVALIKDKAVREFVDWLLEQPFNEAAFWLASAYALWVGETAQAQQALFFTPPMMAERVIDNLLKHGASLTGHHWHDPACGGAAFLVPIAQRMTKELTNAGVSPKKQIERIEKNLSGNDLDPLLLQLSSTFLGMSLYPLIEATGVKPQIRLCCGDGLTASSLRSLKPHVLALNPPYRKLKRSEVTRYRPLHSDVIDGQPNVYGLFMNRALQLVAEGGLIGLLTPTSFLSGRSFMLLREKLLASCDALQIDMLSDRKSVFMNVEQETAVTILKVRDNRRPTKSATEINLLESGGKFTVVGHLAMPSYGNPWPIPRSAEDAQWITLVSTSRSRIGDYGYQATIGSLVAYRDKRTRLAVSPSEIDAGLVLPLIWATDISPEGTFVHGRTAGHRSAERFVQLQNRSENCIIRGQAVILQRLTSSDQRSRLVAASVPNEFLKQHGGFVCENHVIVLRAVRDDALDSNLLAALLNTRCVNQVFRAISGSSNVSIFELDRLPLPHPVSFIASLSDAASMEEAVRAAYEKNRSATSRRA</sequence>
<dbReference type="PANTHER" id="PTHR33841">
    <property type="entry name" value="DNA METHYLTRANSFERASE YEEA-RELATED"/>
    <property type="match status" value="1"/>
</dbReference>
<dbReference type="REBASE" id="201123">
    <property type="entry name" value="M.Bge7206ORF23310P"/>
</dbReference>
<dbReference type="SUPFAM" id="SSF53335">
    <property type="entry name" value="S-adenosyl-L-methionine-dependent methyltransferases"/>
    <property type="match status" value="1"/>
</dbReference>
<evidence type="ECO:0000256" key="5">
    <source>
        <dbReference type="ARBA" id="ARBA00047942"/>
    </source>
</evidence>
<accession>A0A1W6ZI02</accession>
<dbReference type="AlphaFoldDB" id="A0A1W6ZI02"/>
<keyword evidence="4" id="KW-0949">S-adenosyl-L-methionine</keyword>
<dbReference type="Proteomes" id="UP000194161">
    <property type="component" value="Chromosome"/>
</dbReference>
<dbReference type="InterPro" id="IPR011639">
    <property type="entry name" value="MethylTrfase_TaqI-like_dom"/>
</dbReference>
<dbReference type="InterPro" id="IPR029063">
    <property type="entry name" value="SAM-dependent_MTases_sf"/>
</dbReference>
<proteinExistence type="predicted"/>
<dbReference type="InterPro" id="IPR050953">
    <property type="entry name" value="N4_N6_ade-DNA_methylase"/>
</dbReference>
<dbReference type="OrthoDB" id="9784823at2"/>
<dbReference type="EMBL" id="CP021111">
    <property type="protein sequence ID" value="ARP97043.1"/>
    <property type="molecule type" value="Genomic_DNA"/>
</dbReference>
<dbReference type="Pfam" id="PF07669">
    <property type="entry name" value="Eco57I"/>
    <property type="match status" value="1"/>
</dbReference>
<evidence type="ECO:0000256" key="1">
    <source>
        <dbReference type="ARBA" id="ARBA00011900"/>
    </source>
</evidence>
<evidence type="ECO:0000256" key="4">
    <source>
        <dbReference type="ARBA" id="ARBA00022691"/>
    </source>
</evidence>
<dbReference type="PANTHER" id="PTHR33841:SF1">
    <property type="entry name" value="DNA METHYLTRANSFERASE A"/>
    <property type="match status" value="1"/>
</dbReference>
<reference evidence="7 8" key="1">
    <citation type="submission" date="2017-05" db="EMBL/GenBank/DDBJ databases">
        <title>Complete and WGS of Bordetella genogroups.</title>
        <authorList>
            <person name="Spilker T."/>
            <person name="LiPuma J."/>
        </authorList>
    </citation>
    <scope>NUCLEOTIDE SEQUENCE [LARGE SCALE GENOMIC DNA]</scope>
    <source>
        <strain evidence="7 8">AU7206</strain>
    </source>
</reference>
<evidence type="ECO:0000259" key="6">
    <source>
        <dbReference type="Pfam" id="PF07669"/>
    </source>
</evidence>
<gene>
    <name evidence="7" type="ORF">CAL15_23310</name>
</gene>
<dbReference type="RefSeq" id="WP_086080691.1">
    <property type="nucleotide sequence ID" value="NZ_CP021111.1"/>
</dbReference>
<dbReference type="GO" id="GO:0009007">
    <property type="term" value="F:site-specific DNA-methyltransferase (adenine-specific) activity"/>
    <property type="evidence" value="ECO:0007669"/>
    <property type="project" value="UniProtKB-EC"/>
</dbReference>
<dbReference type="Gene3D" id="3.40.50.150">
    <property type="entry name" value="Vaccinia Virus protein VP39"/>
    <property type="match status" value="1"/>
</dbReference>
<dbReference type="KEGG" id="bgm:CAL15_23310"/>
<protein>
    <recommendedName>
        <fullName evidence="1">site-specific DNA-methyltransferase (adenine-specific)</fullName>
        <ecNumber evidence="1">2.1.1.72</ecNumber>
    </recommendedName>
</protein>
<evidence type="ECO:0000256" key="3">
    <source>
        <dbReference type="ARBA" id="ARBA00022679"/>
    </source>
</evidence>
<evidence type="ECO:0000313" key="8">
    <source>
        <dbReference type="Proteomes" id="UP000194161"/>
    </source>
</evidence>
<feature type="domain" description="Type II methyltransferase M.TaqI-like" evidence="6">
    <location>
        <begin position="228"/>
        <end position="314"/>
    </location>
</feature>
<dbReference type="PRINTS" id="PR00507">
    <property type="entry name" value="N12N6MTFRASE"/>
</dbReference>
<comment type="catalytic activity">
    <reaction evidence="5">
        <text>a 2'-deoxyadenosine in DNA + S-adenosyl-L-methionine = an N(6)-methyl-2'-deoxyadenosine in DNA + S-adenosyl-L-homocysteine + H(+)</text>
        <dbReference type="Rhea" id="RHEA:15197"/>
        <dbReference type="Rhea" id="RHEA-COMP:12418"/>
        <dbReference type="Rhea" id="RHEA-COMP:12419"/>
        <dbReference type="ChEBI" id="CHEBI:15378"/>
        <dbReference type="ChEBI" id="CHEBI:57856"/>
        <dbReference type="ChEBI" id="CHEBI:59789"/>
        <dbReference type="ChEBI" id="CHEBI:90615"/>
        <dbReference type="ChEBI" id="CHEBI:90616"/>
        <dbReference type="EC" id="2.1.1.72"/>
    </reaction>
</comment>